<dbReference type="GO" id="GO:0005737">
    <property type="term" value="C:cytoplasm"/>
    <property type="evidence" value="ECO:0007669"/>
    <property type="project" value="TreeGrafter"/>
</dbReference>
<dbReference type="AlphaFoldDB" id="A0A4V5ZXF2"/>
<dbReference type="Proteomes" id="UP000298663">
    <property type="component" value="Unassembled WGS sequence"/>
</dbReference>
<organism evidence="2 3">
    <name type="scientific">Steinernema carpocapsae</name>
    <name type="common">Entomopathogenic nematode</name>
    <dbReference type="NCBI Taxonomy" id="34508"/>
    <lineage>
        <taxon>Eukaryota</taxon>
        <taxon>Metazoa</taxon>
        <taxon>Ecdysozoa</taxon>
        <taxon>Nematoda</taxon>
        <taxon>Chromadorea</taxon>
        <taxon>Rhabditida</taxon>
        <taxon>Tylenchina</taxon>
        <taxon>Panagrolaimomorpha</taxon>
        <taxon>Strongyloidoidea</taxon>
        <taxon>Steinernematidae</taxon>
        <taxon>Steinernema</taxon>
    </lineage>
</organism>
<feature type="domain" description="Maestro/Maestro-like HEAT-repeats" evidence="1">
    <location>
        <begin position="43"/>
        <end position="325"/>
    </location>
</feature>
<dbReference type="InterPro" id="IPR011989">
    <property type="entry name" value="ARM-like"/>
</dbReference>
<dbReference type="Gene3D" id="1.25.10.10">
    <property type="entry name" value="Leucine-rich Repeat Variant"/>
    <property type="match status" value="1"/>
</dbReference>
<dbReference type="InterPro" id="IPR055406">
    <property type="entry name" value="HEAT_Maestro"/>
</dbReference>
<name>A0A4V5ZXF2_STECR</name>
<dbReference type="EMBL" id="AZBU02000012">
    <property type="protein sequence ID" value="TKR59595.1"/>
    <property type="molecule type" value="Genomic_DNA"/>
</dbReference>
<dbReference type="PANTHER" id="PTHR23120">
    <property type="entry name" value="MAESTRO-RELATED HEAT DOMAIN-CONTAINING"/>
    <property type="match status" value="1"/>
</dbReference>
<proteinExistence type="predicted"/>
<accession>A0A4V5ZXF2</accession>
<evidence type="ECO:0000313" key="3">
    <source>
        <dbReference type="Proteomes" id="UP000298663"/>
    </source>
</evidence>
<dbReference type="InterPro" id="IPR016024">
    <property type="entry name" value="ARM-type_fold"/>
</dbReference>
<dbReference type="InterPro" id="IPR045206">
    <property type="entry name" value="Maestro_heat-like_prot"/>
</dbReference>
<sequence>MIARISSSQEAQRTAAVAALSACIPSCPNPTGKFDCGLLDDTVQALLTAQKDPKLLIRKLAMHGLGEVARISYEPENDDPLPAEVVARYSRVVVDSAMAGLDDTHDRGDQIAIEAVHVLDKMALIAHKDLLKEILPHLLLKIKPCFEKESAELRTLAFSLFAELGGRVGDCDEFRDALQQNIVSICLHLNDEDVNVQQKCAHVLIQTAELLTAEPAKTLIHAEIEDNRSPRNYIGFLKDFSMIFALSFPDKINNYALGCNNYFKSSSARIRMNAAHMTGFLMAALTPQLRGTLSKELIFSGIVLLLKDTDVDVRMATARAISCLHAFQ</sequence>
<reference evidence="2 3" key="1">
    <citation type="journal article" date="2015" name="Genome Biol.">
        <title>Comparative genomics of Steinernema reveals deeply conserved gene regulatory networks.</title>
        <authorList>
            <person name="Dillman A.R."/>
            <person name="Macchietto M."/>
            <person name="Porter C.F."/>
            <person name="Rogers A."/>
            <person name="Williams B."/>
            <person name="Antoshechkin I."/>
            <person name="Lee M.M."/>
            <person name="Goodwin Z."/>
            <person name="Lu X."/>
            <person name="Lewis E.E."/>
            <person name="Goodrich-Blair H."/>
            <person name="Stock S.P."/>
            <person name="Adams B.J."/>
            <person name="Sternberg P.W."/>
            <person name="Mortazavi A."/>
        </authorList>
    </citation>
    <scope>NUCLEOTIDE SEQUENCE [LARGE SCALE GENOMIC DNA]</scope>
    <source>
        <strain evidence="2 3">ALL</strain>
    </source>
</reference>
<keyword evidence="3" id="KW-1185">Reference proteome</keyword>
<comment type="caution">
    <text evidence="2">The sequence shown here is derived from an EMBL/GenBank/DDBJ whole genome shotgun (WGS) entry which is preliminary data.</text>
</comment>
<dbReference type="PANTHER" id="PTHR23120:SF0">
    <property type="entry name" value="MAESTRO HEAT-LIKE REPEAT FAMILY MEMBER 1"/>
    <property type="match status" value="1"/>
</dbReference>
<dbReference type="Pfam" id="PF23227">
    <property type="entry name" value="HEAT_MROH2B_C"/>
    <property type="match status" value="1"/>
</dbReference>
<gene>
    <name evidence="2" type="ORF">L596_029243</name>
</gene>
<dbReference type="OrthoDB" id="5869091at2759"/>
<dbReference type="SUPFAM" id="SSF48371">
    <property type="entry name" value="ARM repeat"/>
    <property type="match status" value="1"/>
</dbReference>
<protein>
    <recommendedName>
        <fullName evidence="1">Maestro/Maestro-like HEAT-repeats domain-containing protein</fullName>
    </recommendedName>
</protein>
<dbReference type="STRING" id="34508.A0A4V5ZXF2"/>
<evidence type="ECO:0000313" key="2">
    <source>
        <dbReference type="EMBL" id="TKR59595.1"/>
    </source>
</evidence>
<evidence type="ECO:0000259" key="1">
    <source>
        <dbReference type="Pfam" id="PF23227"/>
    </source>
</evidence>
<reference evidence="2 3" key="2">
    <citation type="journal article" date="2019" name="G3 (Bethesda)">
        <title>Hybrid Assembly of the Genome of the Entomopathogenic Nematode Steinernema carpocapsae Identifies the X-Chromosome.</title>
        <authorList>
            <person name="Serra L."/>
            <person name="Macchietto M."/>
            <person name="Macias-Munoz A."/>
            <person name="McGill C.J."/>
            <person name="Rodriguez I.M."/>
            <person name="Rodriguez B."/>
            <person name="Murad R."/>
            <person name="Mortazavi A."/>
        </authorList>
    </citation>
    <scope>NUCLEOTIDE SEQUENCE [LARGE SCALE GENOMIC DNA]</scope>
    <source>
        <strain evidence="2 3">ALL</strain>
    </source>
</reference>